<dbReference type="Pfam" id="PF00005">
    <property type="entry name" value="ABC_tran"/>
    <property type="match status" value="2"/>
</dbReference>
<dbReference type="GO" id="GO:0016887">
    <property type="term" value="F:ATP hydrolysis activity"/>
    <property type="evidence" value="ECO:0007669"/>
    <property type="project" value="InterPro"/>
</dbReference>
<dbReference type="PANTHER" id="PTHR19211">
    <property type="entry name" value="ATP-BINDING TRANSPORT PROTEIN-RELATED"/>
    <property type="match status" value="1"/>
</dbReference>
<evidence type="ECO:0000256" key="4">
    <source>
        <dbReference type="SAM" id="Coils"/>
    </source>
</evidence>
<feature type="coiled-coil region" evidence="4">
    <location>
        <begin position="121"/>
        <end position="148"/>
    </location>
</feature>
<keyword evidence="1" id="KW-0677">Repeat</keyword>
<evidence type="ECO:0000256" key="2">
    <source>
        <dbReference type="ARBA" id="ARBA00022741"/>
    </source>
</evidence>
<dbReference type="InterPro" id="IPR027417">
    <property type="entry name" value="P-loop_NTPase"/>
</dbReference>
<evidence type="ECO:0000313" key="6">
    <source>
        <dbReference type="EMBL" id="RKP16896.1"/>
    </source>
</evidence>
<keyword evidence="3" id="KW-0067">ATP-binding</keyword>
<reference evidence="7" key="1">
    <citation type="journal article" date="2018" name="Nat. Microbiol.">
        <title>Leveraging single-cell genomics to expand the fungal tree of life.</title>
        <authorList>
            <person name="Ahrendt S.R."/>
            <person name="Quandt C.A."/>
            <person name="Ciobanu D."/>
            <person name="Clum A."/>
            <person name="Salamov A."/>
            <person name="Andreopoulos B."/>
            <person name="Cheng J.F."/>
            <person name="Woyke T."/>
            <person name="Pelin A."/>
            <person name="Henrissat B."/>
            <person name="Reynolds N.K."/>
            <person name="Benny G.L."/>
            <person name="Smith M.E."/>
            <person name="James T.Y."/>
            <person name="Grigoriev I.V."/>
        </authorList>
    </citation>
    <scope>NUCLEOTIDE SEQUENCE [LARGE SCALE GENOMIC DNA]</scope>
    <source>
        <strain evidence="7">CSF55</strain>
    </source>
</reference>
<dbReference type="SMART" id="SM00382">
    <property type="entry name" value="AAA"/>
    <property type="match status" value="2"/>
</dbReference>
<dbReference type="FunFam" id="3.40.50.300:FF:000104">
    <property type="entry name" value="ATP-binding cassette sub-family F member 3"/>
    <property type="match status" value="1"/>
</dbReference>
<proteinExistence type="predicted"/>
<organism evidence="6 7">
    <name type="scientific">Rozella allomycis (strain CSF55)</name>
    <dbReference type="NCBI Taxonomy" id="988480"/>
    <lineage>
        <taxon>Eukaryota</taxon>
        <taxon>Fungi</taxon>
        <taxon>Fungi incertae sedis</taxon>
        <taxon>Cryptomycota</taxon>
        <taxon>Cryptomycota incertae sedis</taxon>
        <taxon>Rozella</taxon>
    </lineage>
</organism>
<protein>
    <submittedName>
        <fullName evidence="6">Ribosome biogenesis ATPase</fullName>
    </submittedName>
</protein>
<gene>
    <name evidence="6" type="ORF">ROZALSC1DRAFT_31241</name>
</gene>
<dbReference type="InterPro" id="IPR032781">
    <property type="entry name" value="ABC_tran_Xtn"/>
</dbReference>
<dbReference type="InterPro" id="IPR003593">
    <property type="entry name" value="AAA+_ATPase"/>
</dbReference>
<name>A0A4P9YC96_ROZAC</name>
<feature type="domain" description="ABC transporter" evidence="5">
    <location>
        <begin position="51"/>
        <end position="292"/>
    </location>
</feature>
<dbReference type="Pfam" id="PF12848">
    <property type="entry name" value="ABC_tran_Xtn"/>
    <property type="match status" value="1"/>
</dbReference>
<dbReference type="AlphaFoldDB" id="A0A4P9YC96"/>
<keyword evidence="2" id="KW-0547">Nucleotide-binding</keyword>
<dbReference type="FunFam" id="3.40.50.300:FF:000011">
    <property type="entry name" value="Putative ABC transporter ATP-binding component"/>
    <property type="match status" value="1"/>
</dbReference>
<dbReference type="PROSITE" id="PS00211">
    <property type="entry name" value="ABC_TRANSPORTER_1"/>
    <property type="match status" value="1"/>
</dbReference>
<dbReference type="GO" id="GO:0005524">
    <property type="term" value="F:ATP binding"/>
    <property type="evidence" value="ECO:0007669"/>
    <property type="project" value="UniProtKB-KW"/>
</dbReference>
<dbReference type="CDD" id="cd03221">
    <property type="entry name" value="ABCF_EF-3"/>
    <property type="match status" value="2"/>
</dbReference>
<accession>A0A4P9YC96</accession>
<evidence type="ECO:0000313" key="7">
    <source>
        <dbReference type="Proteomes" id="UP000281549"/>
    </source>
</evidence>
<dbReference type="InterPro" id="IPR017871">
    <property type="entry name" value="ABC_transporter-like_CS"/>
</dbReference>
<evidence type="ECO:0000256" key="1">
    <source>
        <dbReference type="ARBA" id="ARBA00022737"/>
    </source>
</evidence>
<dbReference type="InterPro" id="IPR050611">
    <property type="entry name" value="ABCF"/>
</dbReference>
<feature type="domain" description="ABC transporter" evidence="5">
    <location>
        <begin position="362"/>
        <end position="579"/>
    </location>
</feature>
<sequence>MSKVSASKEKRLKKRALKSAETSLSNLSLEDVSGQRSVTGVLSSHPLSRDIKFENFSLQCYGRELISTTTLELNFGRRYGLIGMNGSGKSTLLKCIAERDLEIPEHIDIYLLDQGVPPSELTALEAVIELVKQEQERLELKAEELAGEADCDHALLDDIYERLDELDPSTFEARAGELLHGLGFSKTMMYRKTKDMSGGWRMRVALARALFVCPTLLLLDEPTNHLDLEACVWLENYLKNYKRILLIVSHSQDFLNGVCTNIMYLREKKLTYWSGNYDSFIQTKSELETNQMKAYHKQQDEIAHIKKFIASCGTFSNLVRQAKSRQKILDKMEADGLIQEVKPEATIHFRFPNSGKLPPPVISFIDVSFSYDGSKENYLYKDLDFGLDMESRIAIVGKNGAGKSTLLKLIVGELMPTEGRITKHPHLRIGRYHQHSVDQLDLSMTPIDHMRTKFEHMALSVDQWRSRIGQFGVTGNMQTQPMSYMSDGLRSRVVFAEMACTNPNLLLLDEPTNTLDMDCIDSLADAIKAFDGGCVLVSHDFRLINQVADEIWVCEDQTITKWDGDILEYKKHLMKTATK</sequence>
<dbReference type="SUPFAM" id="SSF52540">
    <property type="entry name" value="P-loop containing nucleoside triphosphate hydrolases"/>
    <property type="match status" value="2"/>
</dbReference>
<evidence type="ECO:0000259" key="5">
    <source>
        <dbReference type="PROSITE" id="PS50893"/>
    </source>
</evidence>
<dbReference type="PROSITE" id="PS50893">
    <property type="entry name" value="ABC_TRANSPORTER_2"/>
    <property type="match status" value="2"/>
</dbReference>
<dbReference type="PANTHER" id="PTHR19211:SF15">
    <property type="entry name" value="ATP-BINDING CASSETTE SUB-FAMILY F MEMBER 2"/>
    <property type="match status" value="1"/>
</dbReference>
<dbReference type="EMBL" id="ML006157">
    <property type="protein sequence ID" value="RKP16896.1"/>
    <property type="molecule type" value="Genomic_DNA"/>
</dbReference>
<keyword evidence="4" id="KW-0175">Coiled coil</keyword>
<dbReference type="Gene3D" id="3.40.50.300">
    <property type="entry name" value="P-loop containing nucleotide triphosphate hydrolases"/>
    <property type="match status" value="2"/>
</dbReference>
<dbReference type="InterPro" id="IPR003439">
    <property type="entry name" value="ABC_transporter-like_ATP-bd"/>
</dbReference>
<dbReference type="Proteomes" id="UP000281549">
    <property type="component" value="Unassembled WGS sequence"/>
</dbReference>
<evidence type="ECO:0000256" key="3">
    <source>
        <dbReference type="ARBA" id="ARBA00022840"/>
    </source>
</evidence>